<dbReference type="Pfam" id="PF00583">
    <property type="entry name" value="Acetyltransf_1"/>
    <property type="match status" value="1"/>
</dbReference>
<dbReference type="InterPro" id="IPR016181">
    <property type="entry name" value="Acyl_CoA_acyltransferase"/>
</dbReference>
<protein>
    <submittedName>
        <fullName evidence="4">GNAT family N-acetyltransferase</fullName>
    </submittedName>
</protein>
<name>A0ABT8T120_9HYPH</name>
<dbReference type="Gene3D" id="3.40.630.30">
    <property type="match status" value="1"/>
</dbReference>
<dbReference type="SUPFAM" id="SSF55729">
    <property type="entry name" value="Acyl-CoA N-acyltransferases (Nat)"/>
    <property type="match status" value="1"/>
</dbReference>
<dbReference type="PANTHER" id="PTHR43877">
    <property type="entry name" value="AMINOALKYLPHOSPHONATE N-ACETYLTRANSFERASE-RELATED-RELATED"/>
    <property type="match status" value="1"/>
</dbReference>
<gene>
    <name evidence="4" type="ORF">Q2T52_19745</name>
</gene>
<evidence type="ECO:0000256" key="1">
    <source>
        <dbReference type="ARBA" id="ARBA00022679"/>
    </source>
</evidence>
<sequence length="165" mass="18173">MTFIIRPARAEDAPAMAYLINEIIQHGGTTAHKSLFDTDRIMSDFIRPHAAISCFVAVADERVVGFQALEWADPNWPGEDKKIPADWGIIATYVHRSCQGTGVGRTLFKHTEVAAKSAGVTSIDATIRKENAGGLRYYSSLGFQNYREGSETISKQFLVRQALPA</sequence>
<reference evidence="4" key="1">
    <citation type="journal article" date="2015" name="Int. J. Syst. Evol. Microbiol.">
        <title>Rhizobium oryzicola sp. nov., potential plant-growth-promoting endophytic bacteria isolated from rice roots.</title>
        <authorList>
            <person name="Zhang X.X."/>
            <person name="Gao J.S."/>
            <person name="Cao Y.H."/>
            <person name="Sheirdil R.A."/>
            <person name="Wang X.C."/>
            <person name="Zhang L."/>
        </authorList>
    </citation>
    <scope>NUCLEOTIDE SEQUENCE</scope>
    <source>
        <strain evidence="4">05753</strain>
    </source>
</reference>
<dbReference type="InterPro" id="IPR050832">
    <property type="entry name" value="Bact_Acetyltransf"/>
</dbReference>
<dbReference type="CDD" id="cd04301">
    <property type="entry name" value="NAT_SF"/>
    <property type="match status" value="1"/>
</dbReference>
<dbReference type="InterPro" id="IPR000182">
    <property type="entry name" value="GNAT_dom"/>
</dbReference>
<keyword evidence="1" id="KW-0808">Transferase</keyword>
<evidence type="ECO:0000256" key="2">
    <source>
        <dbReference type="ARBA" id="ARBA00023315"/>
    </source>
</evidence>
<organism evidence="4 5">
    <name type="scientific">Rhizobium oryzicola</name>
    <dbReference type="NCBI Taxonomy" id="1232668"/>
    <lineage>
        <taxon>Bacteria</taxon>
        <taxon>Pseudomonadati</taxon>
        <taxon>Pseudomonadota</taxon>
        <taxon>Alphaproteobacteria</taxon>
        <taxon>Hyphomicrobiales</taxon>
        <taxon>Rhizobiaceae</taxon>
        <taxon>Rhizobium/Agrobacterium group</taxon>
        <taxon>Rhizobium</taxon>
    </lineage>
</organism>
<evidence type="ECO:0000313" key="5">
    <source>
        <dbReference type="Proteomes" id="UP001169006"/>
    </source>
</evidence>
<proteinExistence type="predicted"/>
<feature type="domain" description="N-acetyltransferase" evidence="3">
    <location>
        <begin position="3"/>
        <end position="164"/>
    </location>
</feature>
<accession>A0ABT8T120</accession>
<dbReference type="Proteomes" id="UP001169006">
    <property type="component" value="Unassembled WGS sequence"/>
</dbReference>
<evidence type="ECO:0000259" key="3">
    <source>
        <dbReference type="PROSITE" id="PS51186"/>
    </source>
</evidence>
<keyword evidence="5" id="KW-1185">Reference proteome</keyword>
<reference evidence="4" key="2">
    <citation type="submission" date="2023-07" db="EMBL/GenBank/DDBJ databases">
        <authorList>
            <person name="Sun H."/>
        </authorList>
    </citation>
    <scope>NUCLEOTIDE SEQUENCE</scope>
    <source>
        <strain evidence="4">05753</strain>
    </source>
</reference>
<dbReference type="RefSeq" id="WP_302078552.1">
    <property type="nucleotide sequence ID" value="NZ_JAUKWQ010000007.1"/>
</dbReference>
<dbReference type="EMBL" id="JAUKWQ010000007">
    <property type="protein sequence ID" value="MDO1584326.1"/>
    <property type="molecule type" value="Genomic_DNA"/>
</dbReference>
<keyword evidence="2" id="KW-0012">Acyltransferase</keyword>
<comment type="caution">
    <text evidence="4">The sequence shown here is derived from an EMBL/GenBank/DDBJ whole genome shotgun (WGS) entry which is preliminary data.</text>
</comment>
<dbReference type="PROSITE" id="PS51186">
    <property type="entry name" value="GNAT"/>
    <property type="match status" value="1"/>
</dbReference>
<evidence type="ECO:0000313" key="4">
    <source>
        <dbReference type="EMBL" id="MDO1584326.1"/>
    </source>
</evidence>